<dbReference type="Proteomes" id="UP001138661">
    <property type="component" value="Unassembled WGS sequence"/>
</dbReference>
<protein>
    <submittedName>
        <fullName evidence="2">ParB/RepB/Spo0J family partition protein</fullName>
    </submittedName>
</protein>
<comment type="caution">
    <text evidence="2">The sequence shown here is derived from an EMBL/GenBank/DDBJ whole genome shotgun (WGS) entry which is preliminary data.</text>
</comment>
<name>A0A9X1K0Y2_9RHOB</name>
<dbReference type="Pfam" id="PF02195">
    <property type="entry name" value="ParB_N"/>
    <property type="match status" value="1"/>
</dbReference>
<evidence type="ECO:0000313" key="3">
    <source>
        <dbReference type="Proteomes" id="UP001138661"/>
    </source>
</evidence>
<evidence type="ECO:0000259" key="1">
    <source>
        <dbReference type="SMART" id="SM00470"/>
    </source>
</evidence>
<keyword evidence="3" id="KW-1185">Reference proteome</keyword>
<evidence type="ECO:0000313" key="2">
    <source>
        <dbReference type="EMBL" id="MBW4708674.1"/>
    </source>
</evidence>
<proteinExistence type="predicted"/>
<feature type="domain" description="ParB-like N-terminal" evidence="1">
    <location>
        <begin position="12"/>
        <end position="107"/>
    </location>
</feature>
<gene>
    <name evidence="2" type="ORF">KX928_12855</name>
</gene>
<sequence length="260" mass="29627">MKDQSLKRPTRRSVSLQSIETRPDAFQFRHSDTYEHHVGELIKVLKNTGKLDELTLWEDAETGELVLVDGHHRLEAYRQQKWAKNVPAVVHRCTLDEARLLALAENTKIRLPLTNGERADVAWKLVCLGETYSRQQTVKASGMSDGTIATMRRTRRQLLNAPDAGELPTSWHQAQRELKSQDDRSFSAEDWDEWIIAEADALDDIIGKPLGDMAHRRPQAACLVVVARLGSQGMRHLFEEHAAEYGYVLEEDMGMEEEPF</sequence>
<dbReference type="EMBL" id="JAHXDN010000003">
    <property type="protein sequence ID" value="MBW4708674.1"/>
    <property type="molecule type" value="Genomic_DNA"/>
</dbReference>
<dbReference type="RefSeq" id="WP_219502997.1">
    <property type="nucleotide sequence ID" value="NZ_JAHXDN010000003.1"/>
</dbReference>
<dbReference type="AlphaFoldDB" id="A0A9X1K0Y2"/>
<organism evidence="2 3">
    <name type="scientific">Roseobacter insulae</name>
    <dbReference type="NCBI Taxonomy" id="2859783"/>
    <lineage>
        <taxon>Bacteria</taxon>
        <taxon>Pseudomonadati</taxon>
        <taxon>Pseudomonadota</taxon>
        <taxon>Alphaproteobacteria</taxon>
        <taxon>Rhodobacterales</taxon>
        <taxon>Roseobacteraceae</taxon>
        <taxon>Roseobacter</taxon>
    </lineage>
</organism>
<dbReference type="SMART" id="SM00470">
    <property type="entry name" value="ParB"/>
    <property type="match status" value="1"/>
</dbReference>
<accession>A0A9X1K0Y2</accession>
<dbReference type="InterPro" id="IPR003115">
    <property type="entry name" value="ParB_N"/>
</dbReference>
<reference evidence="2" key="1">
    <citation type="submission" date="2021-07" db="EMBL/GenBank/DDBJ databases">
        <title>Roseobacter insulae sp. nov., isolated from a tidal flat.</title>
        <authorList>
            <person name="Park S."/>
            <person name="Yoon J.-H."/>
        </authorList>
    </citation>
    <scope>NUCLEOTIDE SEQUENCE</scope>
    <source>
        <strain evidence="2">YSTF-M11</strain>
    </source>
</reference>